<dbReference type="GO" id="GO:0005975">
    <property type="term" value="P:carbohydrate metabolic process"/>
    <property type="evidence" value="ECO:0007669"/>
    <property type="project" value="InterPro"/>
</dbReference>
<dbReference type="InterPro" id="IPR041542">
    <property type="entry name" value="GH43_C2"/>
</dbReference>
<dbReference type="OrthoDB" id="9801455at2"/>
<dbReference type="Proteomes" id="UP000037688">
    <property type="component" value="Unassembled WGS sequence"/>
</dbReference>
<feature type="site" description="Important for catalytic activity, responsible for pKa modulation of the active site Glu and correct orientation of both the proton donor and substrate" evidence="5">
    <location>
        <position position="120"/>
    </location>
</feature>
<reference evidence="8 9" key="1">
    <citation type="submission" date="2015-08" db="EMBL/GenBank/DDBJ databases">
        <title>Draft genome sequence of cellulolytic and xylanolytic Paenibacillus sp. A59, isolated from a decaying forest soil from Patagonia, Argentina.</title>
        <authorList>
            <person name="Ghio S."/>
            <person name="Caceres A.M."/>
            <person name="Talia P."/>
            <person name="Grasso D."/>
            <person name="Campos E."/>
        </authorList>
    </citation>
    <scope>NUCLEOTIDE SEQUENCE [LARGE SCALE GENOMIC DNA]</scope>
    <source>
        <strain evidence="8 9">A59</strain>
    </source>
</reference>
<dbReference type="AlphaFoldDB" id="A0A0N0C4L0"/>
<comment type="similarity">
    <text evidence="1 6">Belongs to the glycosyl hydrolase 43 family.</text>
</comment>
<keyword evidence="2 6" id="KW-0378">Hydrolase</keyword>
<keyword evidence="9" id="KW-1185">Reference proteome</keyword>
<accession>A0A0N0C4L0</accession>
<dbReference type="EMBL" id="LITU01000059">
    <property type="protein sequence ID" value="KOY15955.1"/>
    <property type="molecule type" value="Genomic_DNA"/>
</dbReference>
<dbReference type="PATRIC" id="fig|1705561.3.peg.2980"/>
<dbReference type="Pfam" id="PF17851">
    <property type="entry name" value="GH43_C2"/>
    <property type="match status" value="1"/>
</dbReference>
<protein>
    <submittedName>
        <fullName evidence="8">Glycoside hydrolase</fullName>
    </submittedName>
</protein>
<dbReference type="InterPro" id="IPR051795">
    <property type="entry name" value="Glycosyl_Hydrlase_43"/>
</dbReference>
<proteinExistence type="inferred from homology"/>
<dbReference type="PANTHER" id="PTHR42812:SF12">
    <property type="entry name" value="BETA-XYLOSIDASE-RELATED"/>
    <property type="match status" value="1"/>
</dbReference>
<evidence type="ECO:0000313" key="9">
    <source>
        <dbReference type="Proteomes" id="UP000037688"/>
    </source>
</evidence>
<evidence type="ECO:0000256" key="6">
    <source>
        <dbReference type="RuleBase" id="RU361187"/>
    </source>
</evidence>
<evidence type="ECO:0000256" key="4">
    <source>
        <dbReference type="PIRSR" id="PIRSR606710-1"/>
    </source>
</evidence>
<comment type="caution">
    <text evidence="8">The sequence shown here is derived from an EMBL/GenBank/DDBJ whole genome shotgun (WGS) entry which is preliminary data.</text>
</comment>
<dbReference type="SUPFAM" id="SSF75005">
    <property type="entry name" value="Arabinanase/levansucrase/invertase"/>
    <property type="match status" value="1"/>
</dbReference>
<dbReference type="RefSeq" id="WP_053781573.1">
    <property type="nucleotide sequence ID" value="NZ_LITU01000059.1"/>
</dbReference>
<evidence type="ECO:0000256" key="2">
    <source>
        <dbReference type="ARBA" id="ARBA00022801"/>
    </source>
</evidence>
<dbReference type="Gene3D" id="2.60.120.200">
    <property type="match status" value="1"/>
</dbReference>
<dbReference type="InterPro" id="IPR013320">
    <property type="entry name" value="ConA-like_dom_sf"/>
</dbReference>
<dbReference type="InterPro" id="IPR006710">
    <property type="entry name" value="Glyco_hydro_43"/>
</dbReference>
<feature type="domain" description="Beta-xylosidase C-terminal Concanavalin A-like" evidence="7">
    <location>
        <begin position="312"/>
        <end position="492"/>
    </location>
</feature>
<evidence type="ECO:0000259" key="7">
    <source>
        <dbReference type="Pfam" id="PF17851"/>
    </source>
</evidence>
<dbReference type="Gene3D" id="2.115.10.20">
    <property type="entry name" value="Glycosyl hydrolase domain, family 43"/>
    <property type="match status" value="1"/>
</dbReference>
<dbReference type="CDD" id="cd18617">
    <property type="entry name" value="GH43_XynB-like"/>
    <property type="match status" value="1"/>
</dbReference>
<evidence type="ECO:0000256" key="3">
    <source>
        <dbReference type="ARBA" id="ARBA00023295"/>
    </source>
</evidence>
<dbReference type="SUPFAM" id="SSF49899">
    <property type="entry name" value="Concanavalin A-like lectins/glucanases"/>
    <property type="match status" value="1"/>
</dbReference>
<evidence type="ECO:0000256" key="5">
    <source>
        <dbReference type="PIRSR" id="PIRSR606710-2"/>
    </source>
</evidence>
<organism evidence="8 9">
    <name type="scientific">Paenibacillus xylanivorans</name>
    <dbReference type="NCBI Taxonomy" id="1705561"/>
    <lineage>
        <taxon>Bacteria</taxon>
        <taxon>Bacillati</taxon>
        <taxon>Bacillota</taxon>
        <taxon>Bacilli</taxon>
        <taxon>Bacillales</taxon>
        <taxon>Paenibacillaceae</taxon>
        <taxon>Paenibacillus</taxon>
    </lineage>
</organism>
<keyword evidence="3 6" id="KW-0326">Glycosidase</keyword>
<evidence type="ECO:0000313" key="8">
    <source>
        <dbReference type="EMBL" id="KOY15955.1"/>
    </source>
</evidence>
<gene>
    <name evidence="8" type="ORF">AMS66_15180</name>
</gene>
<evidence type="ECO:0000256" key="1">
    <source>
        <dbReference type="ARBA" id="ARBA00009865"/>
    </source>
</evidence>
<name>A0A0N0C4L0_9BACL</name>
<dbReference type="GO" id="GO:0004553">
    <property type="term" value="F:hydrolase activity, hydrolyzing O-glycosyl compounds"/>
    <property type="evidence" value="ECO:0007669"/>
    <property type="project" value="InterPro"/>
</dbReference>
<feature type="active site" description="Proton donor" evidence="4">
    <location>
        <position position="174"/>
    </location>
</feature>
<dbReference type="PANTHER" id="PTHR42812">
    <property type="entry name" value="BETA-XYLOSIDASE"/>
    <property type="match status" value="1"/>
</dbReference>
<sequence length="496" mass="56063">MKYNNPVIKGFYPDPSICKVDDTYYLVCSSFQYFPGVPLFESKDLLNWTQIGHCLTRKSQIHLETVSSSGGVFAPTIRYNNGRFYMTTTNDTTRQNFYIWTEDIHGEWSEPIIVDQGGIDPDLYFEDGKAFFMSNGTDDEGIGGIIQCEIDIETGNKKTPSRSVWQGSGGRYLESPHLYKMNGYYYLMASEGGTEYGHMVTYARGDSPSGPFEPYAKNPVLTNRNLGGYELQGVGHGDLIQDEEVNWWIFHLGFRQIGQWLTYHHLGREVFLTPVTFDEEGWFTAGHKGTTLMSFDTDRISDTVIQQEKKSYTFENADWNLEWCYLRHPNTENYLLEQGKIKLKGTEVTLDVPASPTFIGLRQKDFDATISVDVSLTNGEAGITIYMDEQHHYDLAIRKEQSGYKVIERLNIGDIKSVENEVELGSDHHATLVIQASHERYSFLMHADGKDILLGTAQTKYLSSEVAGGFTGVLIGLYASGEGSVAEFSKFKCDYL</sequence>
<dbReference type="InterPro" id="IPR023296">
    <property type="entry name" value="Glyco_hydro_beta-prop_sf"/>
</dbReference>
<feature type="active site" description="Proton acceptor" evidence="4">
    <location>
        <position position="14"/>
    </location>
</feature>
<dbReference type="Pfam" id="PF04616">
    <property type="entry name" value="Glyco_hydro_43"/>
    <property type="match status" value="1"/>
</dbReference>